<sequence length="61" mass="6990">MYSDAGTIRRAIHLAALSERTWDEPFVTRKFQSGGARIDRQTIRDAVVEGVTRRRERDAEA</sequence>
<comment type="caution">
    <text evidence="1">The sequence shown here is derived from an EMBL/GenBank/DDBJ whole genome shotgun (WGS) entry which is preliminary data.</text>
</comment>
<dbReference type="EMBL" id="BAAAHG010000042">
    <property type="protein sequence ID" value="GAA0923359.1"/>
    <property type="molecule type" value="Genomic_DNA"/>
</dbReference>
<keyword evidence="2" id="KW-1185">Reference proteome</keyword>
<gene>
    <name evidence="1" type="ORF">GCM10009549_43580</name>
</gene>
<evidence type="ECO:0000313" key="2">
    <source>
        <dbReference type="Proteomes" id="UP001501005"/>
    </source>
</evidence>
<proteinExistence type="predicted"/>
<accession>A0ABN1P7E9</accession>
<protein>
    <submittedName>
        <fullName evidence="1">Uncharacterized protein</fullName>
    </submittedName>
</protein>
<organism evidence="1 2">
    <name type="scientific">Streptomyces thermoalcalitolerans</name>
    <dbReference type="NCBI Taxonomy" id="65605"/>
    <lineage>
        <taxon>Bacteria</taxon>
        <taxon>Bacillati</taxon>
        <taxon>Actinomycetota</taxon>
        <taxon>Actinomycetes</taxon>
        <taxon>Kitasatosporales</taxon>
        <taxon>Streptomycetaceae</taxon>
        <taxon>Streptomyces</taxon>
    </lineage>
</organism>
<reference evidence="1 2" key="1">
    <citation type="journal article" date="2019" name="Int. J. Syst. Evol. Microbiol.">
        <title>The Global Catalogue of Microorganisms (GCM) 10K type strain sequencing project: providing services to taxonomists for standard genome sequencing and annotation.</title>
        <authorList>
            <consortium name="The Broad Institute Genomics Platform"/>
            <consortium name="The Broad Institute Genome Sequencing Center for Infectious Disease"/>
            <person name="Wu L."/>
            <person name="Ma J."/>
        </authorList>
    </citation>
    <scope>NUCLEOTIDE SEQUENCE [LARGE SCALE GENOMIC DNA]</scope>
    <source>
        <strain evidence="1 2">JCM 10673</strain>
    </source>
</reference>
<dbReference type="Proteomes" id="UP001501005">
    <property type="component" value="Unassembled WGS sequence"/>
</dbReference>
<name>A0ABN1P7E9_9ACTN</name>
<evidence type="ECO:0000313" key="1">
    <source>
        <dbReference type="EMBL" id="GAA0923359.1"/>
    </source>
</evidence>